<accession>W6TDL7</accession>
<organism evidence="1 2">
    <name type="scientific">Holospora obtusa F1</name>
    <dbReference type="NCBI Taxonomy" id="1399147"/>
    <lineage>
        <taxon>Bacteria</taxon>
        <taxon>Pseudomonadati</taxon>
        <taxon>Pseudomonadota</taxon>
        <taxon>Alphaproteobacteria</taxon>
        <taxon>Holosporales</taxon>
        <taxon>Holosporaceae</taxon>
        <taxon>Holospora</taxon>
    </lineage>
</organism>
<dbReference type="OrthoDB" id="9798237at2"/>
<sequence>MNDRAMVKGEVIHKRCEYWCRKGIRNSMLEYFYNRVMITKRDAKGIRAYPCAFGYEKG</sequence>
<evidence type="ECO:0000313" key="2">
    <source>
        <dbReference type="Proteomes" id="UP000019112"/>
    </source>
</evidence>
<comment type="caution">
    <text evidence="1">The sequence shown here is derived from an EMBL/GenBank/DDBJ whole genome shotgun (WGS) entry which is preliminary data.</text>
</comment>
<proteinExistence type="predicted"/>
<gene>
    <name evidence="1" type="ORF">P618_200997</name>
</gene>
<reference evidence="1 2" key="1">
    <citation type="journal article" date="2014" name="FEMS Microbiol. Lett.">
        <title>Draft genome sequences of three Holospora species (Holospora obtusa, Holospora undulata, and Holospora elegans), endonuclear symbiotic bacteria of the ciliate Paramecium caudatum.</title>
        <authorList>
            <person name="Dohra H."/>
            <person name="Tanaka K."/>
            <person name="Suzuki T."/>
            <person name="Fujishima M."/>
            <person name="Suzuki H."/>
        </authorList>
    </citation>
    <scope>NUCLEOTIDE SEQUENCE [LARGE SCALE GENOMIC DNA]</scope>
    <source>
        <strain evidence="1 2">F1</strain>
    </source>
</reference>
<protein>
    <submittedName>
        <fullName evidence="1">Uncharacterized protein</fullName>
    </submittedName>
</protein>
<dbReference type="EMBL" id="AWTR02000082">
    <property type="protein sequence ID" value="ETZ06836.1"/>
    <property type="molecule type" value="Genomic_DNA"/>
</dbReference>
<dbReference type="Proteomes" id="UP000019112">
    <property type="component" value="Unassembled WGS sequence"/>
</dbReference>
<dbReference type="AlphaFoldDB" id="W6TDL7"/>
<dbReference type="RefSeq" id="WP_024161238.1">
    <property type="nucleotide sequence ID" value="NZ_AWTR02000082.1"/>
</dbReference>
<keyword evidence="2" id="KW-1185">Reference proteome</keyword>
<evidence type="ECO:0000313" key="1">
    <source>
        <dbReference type="EMBL" id="ETZ06836.1"/>
    </source>
</evidence>
<name>W6TDL7_HOLOB</name>